<evidence type="ECO:0000256" key="3">
    <source>
        <dbReference type="ARBA" id="ARBA00023015"/>
    </source>
</evidence>
<dbReference type="InterPro" id="IPR027417">
    <property type="entry name" value="P-loop_NTPase"/>
</dbReference>
<dbReference type="Gene3D" id="3.30.450.40">
    <property type="match status" value="1"/>
</dbReference>
<proteinExistence type="predicted"/>
<dbReference type="InterPro" id="IPR058031">
    <property type="entry name" value="AAA_lid_NorR"/>
</dbReference>
<evidence type="ECO:0000256" key="5">
    <source>
        <dbReference type="ARBA" id="ARBA00023163"/>
    </source>
</evidence>
<dbReference type="Gene3D" id="3.40.50.300">
    <property type="entry name" value="P-loop containing nucleotide triphosphate hydrolases"/>
    <property type="match status" value="1"/>
</dbReference>
<organism evidence="7 8">
    <name type="scientific">Azoarcus sp. (strain BH72)</name>
    <dbReference type="NCBI Taxonomy" id="418699"/>
    <lineage>
        <taxon>Bacteria</taxon>
        <taxon>Pseudomonadati</taxon>
        <taxon>Pseudomonadota</taxon>
        <taxon>Betaproteobacteria</taxon>
        <taxon>Rhodocyclales</taxon>
        <taxon>Zoogloeaceae</taxon>
        <taxon>Azoarcus</taxon>
    </lineage>
</organism>
<keyword evidence="8" id="KW-1185">Reference proteome</keyword>
<dbReference type="PROSITE" id="PS50045">
    <property type="entry name" value="SIGMA54_INTERACT_4"/>
    <property type="match status" value="1"/>
</dbReference>
<protein>
    <submittedName>
        <fullName evidence="7">Sigma-54 dependent transcriptional regulator</fullName>
    </submittedName>
</protein>
<dbReference type="eggNOG" id="COG3284">
    <property type="taxonomic scope" value="Bacteria"/>
</dbReference>
<dbReference type="EMBL" id="AM406670">
    <property type="protein sequence ID" value="CAL95556.1"/>
    <property type="molecule type" value="Genomic_DNA"/>
</dbReference>
<dbReference type="GO" id="GO:0006355">
    <property type="term" value="P:regulation of DNA-templated transcription"/>
    <property type="evidence" value="ECO:0007669"/>
    <property type="project" value="InterPro"/>
</dbReference>
<dbReference type="GO" id="GO:0005524">
    <property type="term" value="F:ATP binding"/>
    <property type="evidence" value="ECO:0007669"/>
    <property type="project" value="UniProtKB-KW"/>
</dbReference>
<dbReference type="OrthoDB" id="5496274at2"/>
<dbReference type="Pfam" id="PF01590">
    <property type="entry name" value="GAF"/>
    <property type="match status" value="1"/>
</dbReference>
<sequence>MDSATPPIPLSAALRESWARCHRHGLDPDEPLPTHALARADLADRLEANARLLTFSRPVIENLYRQIDCPASTVLLTDSQGLILSALGDTAFLDRAARVALSPGVEWTEAAMGTNAIGTALQLGEVVTVQGDEHFFTRNRVLTCVATPILAPTGGIAGILDISTDARADLSHADALLRTTAELIEHRLVESLDDGFLTLRFHSRQDLIGTPFEGLAVFDESGRLLACNRAARSQLRLYREFPDTSFAECFATDWRRLIDWAALGHATPFPLRTAVAGTCVARATLRGQRRHSPAAETPAPPRSTVVDAINLGDERVATALATLATWAQESGPLLIAGETGTGKRHLVHAFHHDHAEQRPLVTLDCAAVAAGPQLRAETEHALRQAESGILYLIDSEALPYAEQVFLFRAASSSTRIIAATRVPLVQLHEQQRIPFGTFDACGGRRIELPPLRERSDFDALVRRFVRDACPDRPVYVCPDALALLRRHRWPGNLSELNNRLRLILALMGDDAGQLCPEDIPEELLEPVAG</sequence>
<dbReference type="SUPFAM" id="SSF52540">
    <property type="entry name" value="P-loop containing nucleoside triphosphate hydrolases"/>
    <property type="match status" value="1"/>
</dbReference>
<dbReference type="Proteomes" id="UP000002588">
    <property type="component" value="Chromosome"/>
</dbReference>
<dbReference type="GO" id="GO:0003677">
    <property type="term" value="F:DNA binding"/>
    <property type="evidence" value="ECO:0007669"/>
    <property type="project" value="UniProtKB-KW"/>
</dbReference>
<keyword evidence="4" id="KW-0238">DNA-binding</keyword>
<feature type="domain" description="Sigma-54 factor interaction" evidence="6">
    <location>
        <begin position="327"/>
        <end position="505"/>
    </location>
</feature>
<dbReference type="InterPro" id="IPR025662">
    <property type="entry name" value="Sigma_54_int_dom_ATP-bd_1"/>
</dbReference>
<dbReference type="InterPro" id="IPR003018">
    <property type="entry name" value="GAF"/>
</dbReference>
<evidence type="ECO:0000256" key="2">
    <source>
        <dbReference type="ARBA" id="ARBA00022840"/>
    </source>
</evidence>
<evidence type="ECO:0000256" key="1">
    <source>
        <dbReference type="ARBA" id="ARBA00022741"/>
    </source>
</evidence>
<dbReference type="InterPro" id="IPR002078">
    <property type="entry name" value="Sigma_54_int"/>
</dbReference>
<dbReference type="PROSITE" id="PS00675">
    <property type="entry name" value="SIGMA54_INTERACT_1"/>
    <property type="match status" value="1"/>
</dbReference>
<keyword evidence="5" id="KW-0804">Transcription</keyword>
<dbReference type="AlphaFoldDB" id="A1K9Q1"/>
<keyword evidence="3" id="KW-0805">Transcription regulation</keyword>
<evidence type="ECO:0000313" key="8">
    <source>
        <dbReference type="Proteomes" id="UP000002588"/>
    </source>
</evidence>
<keyword evidence="2" id="KW-0067">ATP-binding</keyword>
<dbReference type="KEGG" id="aoa:dqs_3080"/>
<name>A1K9Q1_AZOSB</name>
<keyword evidence="1" id="KW-0547">Nucleotide-binding</keyword>
<dbReference type="HOGENOM" id="CLU_000445_8_12_4"/>
<evidence type="ECO:0000256" key="4">
    <source>
        <dbReference type="ARBA" id="ARBA00023125"/>
    </source>
</evidence>
<gene>
    <name evidence="7" type="ordered locus">azo2940</name>
</gene>
<dbReference type="RefSeq" id="WP_011766666.1">
    <property type="nucleotide sequence ID" value="NC_008702.1"/>
</dbReference>
<evidence type="ECO:0000313" key="7">
    <source>
        <dbReference type="EMBL" id="CAL95556.1"/>
    </source>
</evidence>
<dbReference type="CDD" id="cd00009">
    <property type="entry name" value="AAA"/>
    <property type="match status" value="1"/>
</dbReference>
<dbReference type="Pfam" id="PF25601">
    <property type="entry name" value="AAA_lid_14"/>
    <property type="match status" value="1"/>
</dbReference>
<dbReference type="Gene3D" id="1.10.8.60">
    <property type="match status" value="1"/>
</dbReference>
<dbReference type="KEGG" id="azo:azo2940"/>
<reference evidence="7 8" key="1">
    <citation type="journal article" date="2006" name="Nat. Biotechnol.">
        <title>Complete genome of the mutualistic, N2-fixing grass endophyte Azoarcus sp. strain BH72.</title>
        <authorList>
            <person name="Krause A."/>
            <person name="Ramakumar A."/>
            <person name="Bartels D."/>
            <person name="Battistoni F."/>
            <person name="Bekel T."/>
            <person name="Boch J."/>
            <person name="Boehm M."/>
            <person name="Friedrich F."/>
            <person name="Hurek T."/>
            <person name="Krause L."/>
            <person name="Linke B."/>
            <person name="McHardy A.C."/>
            <person name="Sarkar A."/>
            <person name="Schneiker S."/>
            <person name="Syed A.A."/>
            <person name="Thauer R."/>
            <person name="Vorhoelter F.-J."/>
            <person name="Weidner S."/>
            <person name="Puehler A."/>
            <person name="Reinhold-Hurek B."/>
            <person name="Kaiser O."/>
            <person name="Goesmann A."/>
        </authorList>
    </citation>
    <scope>NUCLEOTIDE SEQUENCE [LARGE SCALE GENOMIC DNA]</scope>
    <source>
        <strain evidence="7 8">BH72</strain>
    </source>
</reference>
<dbReference type="InterPro" id="IPR029016">
    <property type="entry name" value="GAF-like_dom_sf"/>
</dbReference>
<dbReference type="PANTHER" id="PTHR32071">
    <property type="entry name" value="TRANSCRIPTIONAL REGULATORY PROTEIN"/>
    <property type="match status" value="1"/>
</dbReference>
<dbReference type="STRING" id="62928.azo2940"/>
<accession>A1K9Q1</accession>
<evidence type="ECO:0000259" key="6">
    <source>
        <dbReference type="PROSITE" id="PS50045"/>
    </source>
</evidence>
<dbReference type="Pfam" id="PF00158">
    <property type="entry name" value="Sigma54_activat"/>
    <property type="match status" value="1"/>
</dbReference>